<dbReference type="PROSITE" id="PS51686">
    <property type="entry name" value="SAM_MT_RSMB_NOP"/>
    <property type="match status" value="1"/>
</dbReference>
<evidence type="ECO:0000256" key="1">
    <source>
        <dbReference type="ARBA" id="ARBA00022603"/>
    </source>
</evidence>
<keyword evidence="4 5" id="KW-0694">RNA-binding</keyword>
<dbReference type="InterPro" id="IPR029063">
    <property type="entry name" value="SAM-dependent_MTases_sf"/>
</dbReference>
<feature type="compositionally biased region" description="Acidic residues" evidence="6">
    <location>
        <begin position="459"/>
        <end position="470"/>
    </location>
</feature>
<feature type="active site" description="Nucleophile" evidence="5">
    <location>
        <position position="368"/>
    </location>
</feature>
<reference evidence="8 9" key="1">
    <citation type="submission" date="2016-09" db="EMBL/GenBank/DDBJ databases">
        <title>Extensive genetic diversity and differential bi-allelic expression allows diatom success in the polar Southern Ocean.</title>
        <authorList>
            <consortium name="DOE Joint Genome Institute"/>
            <person name="Mock T."/>
            <person name="Otillar R.P."/>
            <person name="Strauss J."/>
            <person name="Dupont C."/>
            <person name="Frickenhaus S."/>
            <person name="Maumus F."/>
            <person name="Mcmullan M."/>
            <person name="Sanges R."/>
            <person name="Schmutz J."/>
            <person name="Toseland A."/>
            <person name="Valas R."/>
            <person name="Veluchamy A."/>
            <person name="Ward B.J."/>
            <person name="Allen A."/>
            <person name="Barry K."/>
            <person name="Falciatore A."/>
            <person name="Ferrante M."/>
            <person name="Fortunato A.E."/>
            <person name="Gloeckner G."/>
            <person name="Gruber A."/>
            <person name="Hipkin R."/>
            <person name="Janech M."/>
            <person name="Kroth P."/>
            <person name="Leese F."/>
            <person name="Lindquist E."/>
            <person name="Lyon B.R."/>
            <person name="Martin J."/>
            <person name="Mayer C."/>
            <person name="Parker M."/>
            <person name="Quesneville H."/>
            <person name="Raymond J."/>
            <person name="Uhlig C."/>
            <person name="Valentin K.U."/>
            <person name="Worden A.Z."/>
            <person name="Armbrust E.V."/>
            <person name="Bowler C."/>
            <person name="Green B."/>
            <person name="Moulton V."/>
            <person name="Van Oosterhout C."/>
            <person name="Grigoriev I."/>
        </authorList>
    </citation>
    <scope>NUCLEOTIDE SEQUENCE [LARGE SCALE GENOMIC DNA]</scope>
    <source>
        <strain evidence="8 9">CCMP1102</strain>
    </source>
</reference>
<evidence type="ECO:0000256" key="6">
    <source>
        <dbReference type="SAM" id="MobiDB-lite"/>
    </source>
</evidence>
<evidence type="ECO:0000256" key="5">
    <source>
        <dbReference type="PROSITE-ProRule" id="PRU01023"/>
    </source>
</evidence>
<feature type="non-terminal residue" evidence="8">
    <location>
        <position position="554"/>
    </location>
</feature>
<dbReference type="KEGG" id="fcy:FRACYDRAFT_137764"/>
<dbReference type="EMBL" id="KV784381">
    <property type="protein sequence ID" value="OEU08247.1"/>
    <property type="molecule type" value="Genomic_DNA"/>
</dbReference>
<feature type="region of interest" description="Disordered" evidence="6">
    <location>
        <begin position="53"/>
        <end position="89"/>
    </location>
</feature>
<feature type="binding site" evidence="5">
    <location>
        <position position="315"/>
    </location>
    <ligand>
        <name>S-adenosyl-L-methionine</name>
        <dbReference type="ChEBI" id="CHEBI:59789"/>
    </ligand>
</feature>
<evidence type="ECO:0000256" key="2">
    <source>
        <dbReference type="ARBA" id="ARBA00022679"/>
    </source>
</evidence>
<evidence type="ECO:0000256" key="3">
    <source>
        <dbReference type="ARBA" id="ARBA00022691"/>
    </source>
</evidence>
<dbReference type="OrthoDB" id="6093671at2759"/>
<evidence type="ECO:0000313" key="8">
    <source>
        <dbReference type="EMBL" id="OEU08247.1"/>
    </source>
</evidence>
<evidence type="ECO:0000259" key="7">
    <source>
        <dbReference type="PROSITE" id="PS51686"/>
    </source>
</evidence>
<keyword evidence="2 5" id="KW-0808">Transferase</keyword>
<dbReference type="AlphaFoldDB" id="A0A1E7EQZ1"/>
<dbReference type="Gene3D" id="3.40.50.150">
    <property type="entry name" value="Vaccinia Virus protein VP39"/>
    <property type="match status" value="1"/>
</dbReference>
<proteinExistence type="inferred from homology"/>
<dbReference type="PRINTS" id="PR02008">
    <property type="entry name" value="RCMTFAMILY"/>
</dbReference>
<accession>A0A1E7EQZ1</accession>
<dbReference type="PANTHER" id="PTHR22808">
    <property type="entry name" value="NCL1 YEAST -RELATED NOL1/NOP2/FMU SUN DOMAIN-CONTAINING"/>
    <property type="match status" value="1"/>
</dbReference>
<feature type="binding site" evidence="5">
    <location>
        <position position="260"/>
    </location>
    <ligand>
        <name>S-adenosyl-L-methionine</name>
        <dbReference type="ChEBI" id="CHEBI:59789"/>
    </ligand>
</feature>
<evidence type="ECO:0000256" key="4">
    <source>
        <dbReference type="ARBA" id="ARBA00022884"/>
    </source>
</evidence>
<dbReference type="SUPFAM" id="SSF53335">
    <property type="entry name" value="S-adenosyl-L-methionine-dependent methyltransferases"/>
    <property type="match status" value="1"/>
</dbReference>
<organism evidence="8 9">
    <name type="scientific">Fragilariopsis cylindrus CCMP1102</name>
    <dbReference type="NCBI Taxonomy" id="635003"/>
    <lineage>
        <taxon>Eukaryota</taxon>
        <taxon>Sar</taxon>
        <taxon>Stramenopiles</taxon>
        <taxon>Ochrophyta</taxon>
        <taxon>Bacillariophyta</taxon>
        <taxon>Bacillariophyceae</taxon>
        <taxon>Bacillariophycidae</taxon>
        <taxon>Bacillariales</taxon>
        <taxon>Bacillariaceae</taxon>
        <taxon>Fragilariopsis</taxon>
    </lineage>
</organism>
<feature type="domain" description="SAM-dependent MTase RsmB/NOP-type" evidence="7">
    <location>
        <begin position="126"/>
        <end position="554"/>
    </location>
</feature>
<comment type="caution">
    <text evidence="5">Lacks conserved residue(s) required for the propagation of feature annotation.</text>
</comment>
<dbReference type="GO" id="GO:0001510">
    <property type="term" value="P:RNA methylation"/>
    <property type="evidence" value="ECO:0007669"/>
    <property type="project" value="InterPro"/>
</dbReference>
<keyword evidence="9" id="KW-1185">Reference proteome</keyword>
<protein>
    <submittedName>
        <fullName evidence="8">S-adenosyl-L-methionine-dependent methyltransferase</fullName>
    </submittedName>
</protein>
<dbReference type="InterPro" id="IPR001678">
    <property type="entry name" value="MeTrfase_RsmB-F_NOP2_dom"/>
</dbReference>
<dbReference type="GO" id="GO:0003723">
    <property type="term" value="F:RNA binding"/>
    <property type="evidence" value="ECO:0007669"/>
    <property type="project" value="UniProtKB-UniRule"/>
</dbReference>
<keyword evidence="1 5" id="KW-0489">Methyltransferase</keyword>
<dbReference type="InterPro" id="IPR023267">
    <property type="entry name" value="RCMT"/>
</dbReference>
<gene>
    <name evidence="8" type="ORF">FRACYDRAFT_137764</name>
</gene>
<feature type="non-terminal residue" evidence="8">
    <location>
        <position position="1"/>
    </location>
</feature>
<dbReference type="PANTHER" id="PTHR22808:SF1">
    <property type="entry name" value="RNA CYTOSINE-C(5)-METHYLTRANSFERASE NSUN2-RELATED"/>
    <property type="match status" value="1"/>
</dbReference>
<feature type="compositionally biased region" description="Basic residues" evidence="6">
    <location>
        <begin position="63"/>
        <end position="74"/>
    </location>
</feature>
<name>A0A1E7EQZ1_9STRA</name>
<keyword evidence="3 5" id="KW-0949">S-adenosyl-L-methionine</keyword>
<dbReference type="GO" id="GO:0008173">
    <property type="term" value="F:RNA methyltransferase activity"/>
    <property type="evidence" value="ECO:0007669"/>
    <property type="project" value="InterPro"/>
</dbReference>
<evidence type="ECO:0000313" key="9">
    <source>
        <dbReference type="Proteomes" id="UP000095751"/>
    </source>
</evidence>
<feature type="region of interest" description="Disordered" evidence="6">
    <location>
        <begin position="441"/>
        <end position="476"/>
    </location>
</feature>
<sequence length="554" mass="62419">KAEQIWHRRSGAGYNIFVEYYLKQPNGIVVDTIDDVDATTTVVAIVATGDGGGGGGAGLSRAALRRKKKKKRKRNPESESLGENNNAPLVEKCRDHLEQLRTPTSAQKPKPKQSNNKKKKLLFHDFLVSLSKPLPLTFRFRKTNNHQKKQLINELPADPNEFEFAIDKNSLKQKCPTMKEFLMRYTKNGILARQELGSMLPVWILEKVGAFHPKSRMKEKNQNNKIVRVLDMCSSPGSKTLQVIEEFGLLRTGGRIRANDVNITRLDSLKEAIERSGLLGDDYNNDGNEDIIKYSNVDASKYPIPKNGYNIILCDVPCSGDGTCRKDLHIIKNWLPSIGNALHSLQKSILIRALQCIALDGYVCYSTCSLNPIEDEAVVYGALNEINQIQQKQQKQKQSSKSKQQNNISMEFELIHVSKESLNGLILHPGVTTWNVADYNYGDSSNNNDDKGNDKNKDDNEEEEEEEEEERVPKLCWYDSYESATTTNDANNHNSDNIVMNDAVRSMWPPSSPTIATADTNTNTYNKTIPLNHCLRLFPQDQDTGGFFVTIIKR</sequence>
<dbReference type="Proteomes" id="UP000095751">
    <property type="component" value="Unassembled WGS sequence"/>
</dbReference>
<feature type="compositionally biased region" description="Basic and acidic residues" evidence="6">
    <location>
        <begin position="448"/>
        <end position="458"/>
    </location>
</feature>
<comment type="similarity">
    <text evidence="5">Belongs to the class I-like SAM-binding methyltransferase superfamily. RsmB/NOP family.</text>
</comment>
<dbReference type="InterPro" id="IPR049560">
    <property type="entry name" value="MeTrfase_RsmB-F_NOP2_cat"/>
</dbReference>
<dbReference type="Pfam" id="PF01189">
    <property type="entry name" value="Methyltr_RsmB-F"/>
    <property type="match status" value="1"/>
</dbReference>
<dbReference type="InParanoid" id="A0A1E7EQZ1"/>